<evidence type="ECO:0000256" key="1">
    <source>
        <dbReference type="ARBA" id="ARBA00022603"/>
    </source>
</evidence>
<comment type="similarity">
    <text evidence="4">Belongs to the N(4)/N(6)-methyltransferase family.</text>
</comment>
<keyword evidence="7" id="KW-1185">Reference proteome</keyword>
<dbReference type="InterPro" id="IPR001091">
    <property type="entry name" value="RM_Methyltransferase"/>
</dbReference>
<feature type="domain" description="DNA methylase N-4/N-6" evidence="5">
    <location>
        <begin position="171"/>
        <end position="231"/>
    </location>
</feature>
<organism evidence="6 7">
    <name type="scientific">Pelagibacterium luteolum</name>
    <dbReference type="NCBI Taxonomy" id="440168"/>
    <lineage>
        <taxon>Bacteria</taxon>
        <taxon>Pseudomonadati</taxon>
        <taxon>Pseudomonadota</taxon>
        <taxon>Alphaproteobacteria</taxon>
        <taxon>Hyphomicrobiales</taxon>
        <taxon>Devosiaceae</taxon>
        <taxon>Pelagibacterium</taxon>
    </lineage>
</organism>
<evidence type="ECO:0000259" key="5">
    <source>
        <dbReference type="Pfam" id="PF01555"/>
    </source>
</evidence>
<dbReference type="Pfam" id="PF01555">
    <property type="entry name" value="N6_N4_Mtase"/>
    <property type="match status" value="1"/>
</dbReference>
<dbReference type="InterPro" id="IPR002941">
    <property type="entry name" value="DNA_methylase_N4/N6"/>
</dbReference>
<evidence type="ECO:0000256" key="2">
    <source>
        <dbReference type="ARBA" id="ARBA00022679"/>
    </source>
</evidence>
<sequence length="264" mass="29738">MTDDYDPRRDAAESYDAYVAAKRAQLLMEECPAAKRVEVIGSCTLYLGDCREILPSLGPIGSVLTDPPYGMSFRSNHRREKHKAIANDGDETLLDWVCNIPVEHSSYVFCRWDNIASVPKPRSLVTWVKNNWSMGDLEHEHARQTEVALFYPGPAHHFPNGRPSDVIEAPRTGNAHHPTEKPVMLMWAMVGWTHGTVLDPFMGSGTTGVACARRNRSFIGIEIDEGYFDIACKRIREAYRQPDMFVSEPEPKAEQITMFQEPAA</sequence>
<dbReference type="AlphaFoldDB" id="A0A1G7TK69"/>
<dbReference type="EMBL" id="FNCS01000002">
    <property type="protein sequence ID" value="SDG35069.1"/>
    <property type="molecule type" value="Genomic_DNA"/>
</dbReference>
<dbReference type="EC" id="2.1.1.-" evidence="4"/>
<dbReference type="GO" id="GO:0032259">
    <property type="term" value="P:methylation"/>
    <property type="evidence" value="ECO:0007669"/>
    <property type="project" value="UniProtKB-KW"/>
</dbReference>
<dbReference type="InterPro" id="IPR029063">
    <property type="entry name" value="SAM-dependent_MTases_sf"/>
</dbReference>
<evidence type="ECO:0000313" key="6">
    <source>
        <dbReference type="EMBL" id="SDG35069.1"/>
    </source>
</evidence>
<reference evidence="6 7" key="1">
    <citation type="submission" date="2016-10" db="EMBL/GenBank/DDBJ databases">
        <authorList>
            <person name="de Groot N.N."/>
        </authorList>
    </citation>
    <scope>NUCLEOTIDE SEQUENCE [LARGE SCALE GENOMIC DNA]</scope>
    <source>
        <strain evidence="6 7">CGMCC 1.10267</strain>
    </source>
</reference>
<dbReference type="OrthoDB" id="9773571at2"/>
<protein>
    <recommendedName>
        <fullName evidence="4">Methyltransferase</fullName>
        <ecNumber evidence="4">2.1.1.-</ecNumber>
    </recommendedName>
</protein>
<dbReference type="RefSeq" id="WP_090592677.1">
    <property type="nucleotide sequence ID" value="NZ_FNCS01000002.1"/>
</dbReference>
<dbReference type="PANTHER" id="PTHR13370:SF3">
    <property type="entry name" value="TRNA (GUANINE(10)-N2)-METHYLTRANSFERASE HOMOLOG"/>
    <property type="match status" value="1"/>
</dbReference>
<dbReference type="GO" id="GO:0008170">
    <property type="term" value="F:N-methyltransferase activity"/>
    <property type="evidence" value="ECO:0007669"/>
    <property type="project" value="InterPro"/>
</dbReference>
<comment type="catalytic activity">
    <reaction evidence="3">
        <text>a 2'-deoxyadenosine in DNA + S-adenosyl-L-methionine = an N(6)-methyl-2'-deoxyadenosine in DNA + S-adenosyl-L-homocysteine + H(+)</text>
        <dbReference type="Rhea" id="RHEA:15197"/>
        <dbReference type="Rhea" id="RHEA-COMP:12418"/>
        <dbReference type="Rhea" id="RHEA-COMP:12419"/>
        <dbReference type="ChEBI" id="CHEBI:15378"/>
        <dbReference type="ChEBI" id="CHEBI:57856"/>
        <dbReference type="ChEBI" id="CHEBI:59789"/>
        <dbReference type="ChEBI" id="CHEBI:90615"/>
        <dbReference type="ChEBI" id="CHEBI:90616"/>
        <dbReference type="EC" id="2.1.1.72"/>
    </reaction>
</comment>
<dbReference type="GO" id="GO:0003677">
    <property type="term" value="F:DNA binding"/>
    <property type="evidence" value="ECO:0007669"/>
    <property type="project" value="InterPro"/>
</dbReference>
<dbReference type="PANTHER" id="PTHR13370">
    <property type="entry name" value="RNA METHYLASE-RELATED"/>
    <property type="match status" value="1"/>
</dbReference>
<dbReference type="Gene3D" id="3.40.50.150">
    <property type="entry name" value="Vaccinia Virus protein VP39"/>
    <property type="match status" value="1"/>
</dbReference>
<evidence type="ECO:0000256" key="4">
    <source>
        <dbReference type="RuleBase" id="RU362026"/>
    </source>
</evidence>
<dbReference type="Proteomes" id="UP000199495">
    <property type="component" value="Unassembled WGS sequence"/>
</dbReference>
<keyword evidence="2 6" id="KW-0808">Transferase</keyword>
<dbReference type="GO" id="GO:0005737">
    <property type="term" value="C:cytoplasm"/>
    <property type="evidence" value="ECO:0007669"/>
    <property type="project" value="TreeGrafter"/>
</dbReference>
<evidence type="ECO:0000313" key="7">
    <source>
        <dbReference type="Proteomes" id="UP000199495"/>
    </source>
</evidence>
<keyword evidence="1 6" id="KW-0489">Methyltransferase</keyword>
<dbReference type="STRING" id="440168.SAMN04487974_102148"/>
<accession>A0A1G7TK69</accession>
<dbReference type="GO" id="GO:0009007">
    <property type="term" value="F:site-specific DNA-methyltransferase (adenine-specific) activity"/>
    <property type="evidence" value="ECO:0007669"/>
    <property type="project" value="UniProtKB-EC"/>
</dbReference>
<gene>
    <name evidence="6" type="ORF">SAMN04487974_102148</name>
</gene>
<evidence type="ECO:0000256" key="3">
    <source>
        <dbReference type="ARBA" id="ARBA00047942"/>
    </source>
</evidence>
<dbReference type="SUPFAM" id="SSF53335">
    <property type="entry name" value="S-adenosyl-L-methionine-dependent methyltransferases"/>
    <property type="match status" value="1"/>
</dbReference>
<proteinExistence type="inferred from homology"/>
<dbReference type="PRINTS" id="PR00508">
    <property type="entry name" value="S21N4MTFRASE"/>
</dbReference>
<name>A0A1G7TK69_9HYPH</name>